<comment type="similarity">
    <text evidence="1">Belongs to the DNA polymerase type-B family.</text>
</comment>
<dbReference type="EC" id="2.7.7.7" evidence="2"/>
<geneLocation type="mitochondrion" evidence="11"/>
<evidence type="ECO:0000256" key="2">
    <source>
        <dbReference type="ARBA" id="ARBA00012417"/>
    </source>
</evidence>
<proteinExistence type="inferred from homology"/>
<dbReference type="Gene3D" id="3.90.1600.10">
    <property type="entry name" value="Palm domain of DNA polymerase"/>
    <property type="match status" value="2"/>
</dbReference>
<dbReference type="RefSeq" id="YP_009493135.1">
    <property type="nucleotide sequence ID" value="NC_037937.1"/>
</dbReference>
<dbReference type="Pfam" id="PF03175">
    <property type="entry name" value="DNA_pol_B_2"/>
    <property type="match status" value="1"/>
</dbReference>
<protein>
    <recommendedName>
        <fullName evidence="3">Probable DNA polymerase</fullName>
        <ecNumber evidence="2">2.7.7.7</ecNumber>
    </recommendedName>
</protein>
<dbReference type="GO" id="GO:0006260">
    <property type="term" value="P:DNA replication"/>
    <property type="evidence" value="ECO:0007669"/>
    <property type="project" value="UniProtKB-KW"/>
</dbReference>
<dbReference type="AlphaFoldDB" id="A0A2S1WBE8"/>
<evidence type="ECO:0000313" key="11">
    <source>
        <dbReference type="EMBL" id="AWJ63930.1"/>
    </source>
</evidence>
<organism evidence="11">
    <name type="scientific">Ganoderma leucocontextum</name>
    <dbReference type="NCBI Taxonomy" id="1566825"/>
    <lineage>
        <taxon>Eukaryota</taxon>
        <taxon>Fungi</taxon>
        <taxon>Dikarya</taxon>
        <taxon>Basidiomycota</taxon>
        <taxon>Agaricomycotina</taxon>
        <taxon>Agaricomycetes</taxon>
        <taxon>Polyporales</taxon>
        <taxon>Polyporaceae</taxon>
        <taxon>Ganoderma</taxon>
    </lineage>
</organism>
<evidence type="ECO:0000256" key="4">
    <source>
        <dbReference type="ARBA" id="ARBA00022679"/>
    </source>
</evidence>
<dbReference type="InterPro" id="IPR043502">
    <property type="entry name" value="DNA/RNA_pol_sf"/>
</dbReference>
<reference evidence="11" key="1">
    <citation type="journal article" date="2019" name="Int. J. Biol. Macromol.">
        <title>The complete mitochondrial genomes of five important medicinal Ganoderma species: Features, evolution, and phylogeny.</title>
        <authorList>
            <person name="Li Q."/>
            <person name="Xiang D."/>
            <person name="Wan Y."/>
            <person name="Wu Q."/>
            <person name="Wu X."/>
            <person name="Ma C."/>
            <person name="Song Y."/>
            <person name="Zhao G."/>
            <person name="Huang W."/>
        </authorList>
    </citation>
    <scope>NUCLEOTIDE SEQUENCE</scope>
</reference>
<dbReference type="InterPro" id="IPR012337">
    <property type="entry name" value="RNaseH-like_sf"/>
</dbReference>
<keyword evidence="5" id="KW-0548">Nucleotidyltransferase</keyword>
<gene>
    <name evidence="11" type="primary">orf582</name>
</gene>
<evidence type="ECO:0000256" key="1">
    <source>
        <dbReference type="ARBA" id="ARBA00005755"/>
    </source>
</evidence>
<dbReference type="GO" id="GO:0000166">
    <property type="term" value="F:nucleotide binding"/>
    <property type="evidence" value="ECO:0007669"/>
    <property type="project" value="InterPro"/>
</dbReference>
<evidence type="ECO:0000256" key="7">
    <source>
        <dbReference type="ARBA" id="ARBA00022932"/>
    </source>
</evidence>
<dbReference type="SUPFAM" id="SSF56672">
    <property type="entry name" value="DNA/RNA polymerases"/>
    <property type="match status" value="1"/>
</dbReference>
<dbReference type="PANTHER" id="PTHR33568">
    <property type="entry name" value="DNA POLYMERASE"/>
    <property type="match status" value="1"/>
</dbReference>
<sequence>MLRKYHGHVVYLHNFSRFDGIFLLRVISDLSDKVEPIKRKGDLINVHLFFSEYSIHFRDSNLLLHSSLGSLAEAFHVDEKGIFPYKFINEVPLDYEGPVPDKTYFDGKVSTSTYSAYKNRFKDLNWNLRNETELYCINDSYLLWHIFKAFNKEIFDQFRLNINKFLTLSSLSMGILKSNFLKDETICILDGSIFKYIRSGYRGGYVEVFKPYGQDITGYDVVSLFPFIMGFSPMPVGQPTAFKGDFLKAYPNILQDESKYLFLKVEVECPSSMEKPFLLHRLRKGHVWHTVAPTGKWTGIYTKVEYRRALELGYKIKIIDGLMFNAKIIFREYVSALYDIKLNSEKGSPRYIIAKLLLNSLYGRFAIDPYLYKHKLISEDQLDEYALNYKIEDIDSLGNGKLLIRYFDEKVVDYKPEYQMMSTSIAISAAITAGARTYMNYFLLNYDVYYTDTDSAYIKGKLDPKFVGDTIGQFKLEGVFDEVVFLAPKVRGSTNSFGEETRVKGLKSPVTFNQLKSLFYKDQSLEIIQDKFYGSIGEGSISIKNEIYTVMVTENKRELIFDESGRFVGTKPFHIDETLKNH</sequence>
<dbReference type="Gene3D" id="1.10.287.690">
    <property type="entry name" value="Helix hairpin bin"/>
    <property type="match status" value="1"/>
</dbReference>
<dbReference type="EMBL" id="MH252534">
    <property type="protein sequence ID" value="AWJ63930.1"/>
    <property type="molecule type" value="Genomic_DNA"/>
</dbReference>
<evidence type="ECO:0000256" key="6">
    <source>
        <dbReference type="ARBA" id="ARBA00022705"/>
    </source>
</evidence>
<dbReference type="Gene3D" id="3.30.420.10">
    <property type="entry name" value="Ribonuclease H-like superfamily/Ribonuclease H"/>
    <property type="match status" value="1"/>
</dbReference>
<keyword evidence="4" id="KW-0808">Transferase</keyword>
<evidence type="ECO:0000256" key="8">
    <source>
        <dbReference type="ARBA" id="ARBA00023125"/>
    </source>
</evidence>
<dbReference type="SUPFAM" id="SSF53098">
    <property type="entry name" value="Ribonuclease H-like"/>
    <property type="match status" value="1"/>
</dbReference>
<dbReference type="InterPro" id="IPR023211">
    <property type="entry name" value="DNA_pol_palm_dom_sf"/>
</dbReference>
<evidence type="ECO:0000256" key="3">
    <source>
        <dbReference type="ARBA" id="ARBA00014385"/>
    </source>
</evidence>
<keyword evidence="7 11" id="KW-0239">DNA-directed DNA polymerase</keyword>
<keyword evidence="6" id="KW-0235">DNA replication</keyword>
<dbReference type="GeneID" id="36953309"/>
<dbReference type="GO" id="GO:0003887">
    <property type="term" value="F:DNA-directed DNA polymerase activity"/>
    <property type="evidence" value="ECO:0007669"/>
    <property type="project" value="UniProtKB-KW"/>
</dbReference>
<dbReference type="PANTHER" id="PTHR33568:SF3">
    <property type="entry name" value="DNA-DIRECTED DNA POLYMERASE"/>
    <property type="match status" value="1"/>
</dbReference>
<keyword evidence="8" id="KW-0238">DNA-binding</keyword>
<dbReference type="InterPro" id="IPR004868">
    <property type="entry name" value="DNA-dir_DNA_pol_B_mt/vir"/>
</dbReference>
<evidence type="ECO:0000259" key="10">
    <source>
        <dbReference type="Pfam" id="PF03175"/>
    </source>
</evidence>
<accession>A0A2S1WBE8</accession>
<dbReference type="GO" id="GO:0003677">
    <property type="term" value="F:DNA binding"/>
    <property type="evidence" value="ECO:0007669"/>
    <property type="project" value="UniProtKB-KW"/>
</dbReference>
<evidence type="ECO:0000256" key="5">
    <source>
        <dbReference type="ARBA" id="ARBA00022695"/>
    </source>
</evidence>
<feature type="domain" description="DNA-directed DNA polymerase family B mitochondria/virus" evidence="10">
    <location>
        <begin position="2"/>
        <end position="442"/>
    </location>
</feature>
<keyword evidence="11" id="KW-0496">Mitochondrion</keyword>
<evidence type="ECO:0000256" key="9">
    <source>
        <dbReference type="ARBA" id="ARBA00049244"/>
    </source>
</evidence>
<dbReference type="InterPro" id="IPR036397">
    <property type="entry name" value="RNaseH_sf"/>
</dbReference>
<comment type="catalytic activity">
    <reaction evidence="9">
        <text>DNA(n) + a 2'-deoxyribonucleoside 5'-triphosphate = DNA(n+1) + diphosphate</text>
        <dbReference type="Rhea" id="RHEA:22508"/>
        <dbReference type="Rhea" id="RHEA-COMP:17339"/>
        <dbReference type="Rhea" id="RHEA-COMP:17340"/>
        <dbReference type="ChEBI" id="CHEBI:33019"/>
        <dbReference type="ChEBI" id="CHEBI:61560"/>
        <dbReference type="ChEBI" id="CHEBI:173112"/>
        <dbReference type="EC" id="2.7.7.7"/>
    </reaction>
</comment>
<name>A0A2S1WBE8_9APHY</name>